<dbReference type="RefSeq" id="WP_109263550.1">
    <property type="nucleotide sequence ID" value="NZ_QEWP01000003.1"/>
</dbReference>
<dbReference type="SFLD" id="SFLDG01101">
    <property type="entry name" value="Uncharacterised_Radical_SAM_Su"/>
    <property type="match status" value="1"/>
</dbReference>
<evidence type="ECO:0000256" key="4">
    <source>
        <dbReference type="ARBA" id="ARBA00023004"/>
    </source>
</evidence>
<dbReference type="GO" id="GO:0051539">
    <property type="term" value="F:4 iron, 4 sulfur cluster binding"/>
    <property type="evidence" value="ECO:0007669"/>
    <property type="project" value="UniProtKB-KW"/>
</dbReference>
<evidence type="ECO:0000256" key="1">
    <source>
        <dbReference type="ARBA" id="ARBA00022485"/>
    </source>
</evidence>
<feature type="binding site" evidence="6">
    <location>
        <position position="82"/>
    </location>
    <ligand>
        <name>[4Fe-4S] cluster</name>
        <dbReference type="ChEBI" id="CHEBI:49883"/>
        <note>4Fe-4S-S-AdoMet</note>
    </ligand>
</feature>
<dbReference type="PROSITE" id="PS51918">
    <property type="entry name" value="RADICAL_SAM"/>
    <property type="match status" value="1"/>
</dbReference>
<dbReference type="InterPro" id="IPR034457">
    <property type="entry name" value="Organic_radical-activating"/>
</dbReference>
<proteinExistence type="predicted"/>
<dbReference type="SUPFAM" id="SSF102114">
    <property type="entry name" value="Radical SAM enzymes"/>
    <property type="match status" value="1"/>
</dbReference>
<evidence type="ECO:0000256" key="3">
    <source>
        <dbReference type="ARBA" id="ARBA00022723"/>
    </source>
</evidence>
<dbReference type="GO" id="GO:0003824">
    <property type="term" value="F:catalytic activity"/>
    <property type="evidence" value="ECO:0007669"/>
    <property type="project" value="InterPro"/>
</dbReference>
<evidence type="ECO:0000256" key="2">
    <source>
        <dbReference type="ARBA" id="ARBA00022691"/>
    </source>
</evidence>
<dbReference type="Pfam" id="PF04055">
    <property type="entry name" value="Radical_SAM"/>
    <property type="match status" value="1"/>
</dbReference>
<evidence type="ECO:0000256" key="5">
    <source>
        <dbReference type="ARBA" id="ARBA00023014"/>
    </source>
</evidence>
<feature type="domain" description="Radical SAM core" evidence="7">
    <location>
        <begin position="67"/>
        <end position="283"/>
    </location>
</feature>
<feature type="binding site" evidence="6">
    <location>
        <position position="86"/>
    </location>
    <ligand>
        <name>[4Fe-4S] cluster</name>
        <dbReference type="ChEBI" id="CHEBI:49883"/>
        <note>4Fe-4S-S-AdoMet</note>
    </ligand>
</feature>
<sequence length="336" mass="37402">MQEALLYEKLDDQTVKCNLCAHHCKIKPGKSGICKVRENIDGTLYTRVYGRTIARHVDPIEKKPLYHFYPGSSAFSIGTPGCNFHCSFCQNCEISQVDSDEILETGHKASPTDLVQEAIKTGCKSIAYTYTEPTIFFEYALDIAKHAREAGLKNIFVSNGYMTPEMLDIIGPYLDAINIDLKAFHDETYKRLMGGHLQPVLNALKKVIEMDIWLEVTTLVIPGVNDSGSELYEIAHFIADELGVDVPWHISRFFPGYKMNDVPVTPMNTIDKAVQAGKEAGMNYIYVGNVPFSSEQNTHCPGCEATLIERSGYNILSNRIENGTCPECGSRIAVVD</sequence>
<keyword evidence="9" id="KW-1185">Reference proteome</keyword>
<keyword evidence="2 6" id="KW-0949">S-adenosyl-L-methionine</keyword>
<dbReference type="Gene3D" id="3.20.20.70">
    <property type="entry name" value="Aldolase class I"/>
    <property type="match status" value="1"/>
</dbReference>
<keyword evidence="1" id="KW-0004">4Fe-4S</keyword>
<dbReference type="PIRSF" id="PIRSF004869">
    <property type="entry name" value="PflX_prd"/>
    <property type="match status" value="1"/>
</dbReference>
<evidence type="ECO:0000256" key="6">
    <source>
        <dbReference type="PIRSR" id="PIRSR004869-50"/>
    </source>
</evidence>
<evidence type="ECO:0000259" key="7">
    <source>
        <dbReference type="PROSITE" id="PS51918"/>
    </source>
</evidence>
<gene>
    <name evidence="8" type="primary">amrS</name>
    <name evidence="8" type="ORF">DDZ16_06175</name>
</gene>
<keyword evidence="3 6" id="KW-0479">Metal-binding</keyword>
<accession>A0A2U2BBS6</accession>
<name>A0A2U2BBS6_9BACT</name>
<dbReference type="SFLD" id="SFLDS00029">
    <property type="entry name" value="Radical_SAM"/>
    <property type="match status" value="1"/>
</dbReference>
<dbReference type="InterPro" id="IPR006638">
    <property type="entry name" value="Elp3/MiaA/NifB-like_rSAM"/>
</dbReference>
<comment type="caution">
    <text evidence="8">The sequence shown here is derived from an EMBL/GenBank/DDBJ whole genome shotgun (WGS) entry which is preliminary data.</text>
</comment>
<keyword evidence="5 6" id="KW-0411">Iron-sulfur</keyword>
<dbReference type="InterPro" id="IPR058240">
    <property type="entry name" value="rSAM_sf"/>
</dbReference>
<dbReference type="InterPro" id="IPR016431">
    <property type="entry name" value="Pyrv-formate_lyase-activ_prd"/>
</dbReference>
<protein>
    <submittedName>
        <fullName evidence="8">AmmeMemoRadiSam system radical SAM enzyme</fullName>
    </submittedName>
</protein>
<dbReference type="InterPro" id="IPR027596">
    <property type="entry name" value="AmmeMemoSam_rS"/>
</dbReference>
<reference evidence="8 9" key="1">
    <citation type="submission" date="2018-05" db="EMBL/GenBank/DDBJ databases">
        <title>Marinilabilia rubrum sp. nov., isolated from saltern sediment.</title>
        <authorList>
            <person name="Zhang R."/>
        </authorList>
    </citation>
    <scope>NUCLEOTIDE SEQUENCE [LARGE SCALE GENOMIC DNA]</scope>
    <source>
        <strain evidence="8 9">WTE16</strain>
    </source>
</reference>
<comment type="cofactor">
    <cofactor evidence="6">
        <name>[4Fe-4S] cluster</name>
        <dbReference type="ChEBI" id="CHEBI:49883"/>
    </cofactor>
    <text evidence="6">Binds 1 [4Fe-4S] cluster. The cluster is coordinated with 3 cysteines and an exchangeable S-adenosyl-L-methionine.</text>
</comment>
<dbReference type="NCBIfam" id="TIGR04337">
    <property type="entry name" value="AmmeMemoSam_rS"/>
    <property type="match status" value="1"/>
</dbReference>
<keyword evidence="4 6" id="KW-0408">Iron</keyword>
<evidence type="ECO:0000313" key="8">
    <source>
        <dbReference type="EMBL" id="PWE00511.1"/>
    </source>
</evidence>
<evidence type="ECO:0000313" key="9">
    <source>
        <dbReference type="Proteomes" id="UP000244956"/>
    </source>
</evidence>
<dbReference type="GO" id="GO:0046872">
    <property type="term" value="F:metal ion binding"/>
    <property type="evidence" value="ECO:0007669"/>
    <property type="project" value="UniProtKB-KW"/>
</dbReference>
<dbReference type="AlphaFoldDB" id="A0A2U2BBS6"/>
<dbReference type="PANTHER" id="PTHR30352">
    <property type="entry name" value="PYRUVATE FORMATE-LYASE-ACTIVATING ENZYME"/>
    <property type="match status" value="1"/>
</dbReference>
<dbReference type="InterPro" id="IPR013785">
    <property type="entry name" value="Aldolase_TIM"/>
</dbReference>
<feature type="binding site" evidence="6">
    <location>
        <position position="89"/>
    </location>
    <ligand>
        <name>[4Fe-4S] cluster</name>
        <dbReference type="ChEBI" id="CHEBI:49883"/>
        <note>4Fe-4S-S-AdoMet</note>
    </ligand>
</feature>
<dbReference type="PANTHER" id="PTHR30352:SF5">
    <property type="entry name" value="PYRUVATE FORMATE-LYASE 1-ACTIVATING ENZYME"/>
    <property type="match status" value="1"/>
</dbReference>
<dbReference type="InterPro" id="IPR007197">
    <property type="entry name" value="rSAM"/>
</dbReference>
<dbReference type="Proteomes" id="UP000244956">
    <property type="component" value="Unassembled WGS sequence"/>
</dbReference>
<organism evidence="8 9">
    <name type="scientific">Marinilabilia rubra</name>
    <dbReference type="NCBI Taxonomy" id="2162893"/>
    <lineage>
        <taxon>Bacteria</taxon>
        <taxon>Pseudomonadati</taxon>
        <taxon>Bacteroidota</taxon>
        <taxon>Bacteroidia</taxon>
        <taxon>Marinilabiliales</taxon>
        <taxon>Marinilabiliaceae</taxon>
        <taxon>Marinilabilia</taxon>
    </lineage>
</organism>
<dbReference type="CDD" id="cd01335">
    <property type="entry name" value="Radical_SAM"/>
    <property type="match status" value="1"/>
</dbReference>
<dbReference type="OrthoDB" id="9781783at2"/>
<dbReference type="EMBL" id="QEWP01000003">
    <property type="protein sequence ID" value="PWE00511.1"/>
    <property type="molecule type" value="Genomic_DNA"/>
</dbReference>
<dbReference type="SMART" id="SM00729">
    <property type="entry name" value="Elp3"/>
    <property type="match status" value="1"/>
</dbReference>